<dbReference type="SUPFAM" id="SSF55620">
    <property type="entry name" value="Tetrahydrobiopterin biosynthesis enzymes-like"/>
    <property type="match status" value="1"/>
</dbReference>
<evidence type="ECO:0000256" key="1">
    <source>
        <dbReference type="ARBA" id="ARBA00001353"/>
    </source>
</evidence>
<sequence length="170" mass="18704">MIDFPARALELHTTRSRGVDKVVLKDLAIFARHGLFDAEAKLGQRFFIDVEIGADLSVAEERDDAGGTIDWADLVETVTAAFTKRRYKLVEAAANAVAAAVFAKFAIAETVRVEIRKPSAPIEGSSPTRRSWWSGNVRAFELFLSQDAFRASAICSTPISGRFRSPRLAF</sequence>
<comment type="pathway">
    <text evidence="2 6">Cofactor biosynthesis; tetrahydrofolate biosynthesis; 2-amino-4-hydroxy-6-hydroxymethyl-7,8-dihydropteridine diphosphate from 7,8-dihydroneopterin triphosphate: step 3/4.</text>
</comment>
<dbReference type="EC" id="4.1.2.25" evidence="6"/>
<evidence type="ECO:0000256" key="3">
    <source>
        <dbReference type="ARBA" id="ARBA00005708"/>
    </source>
</evidence>
<evidence type="ECO:0000259" key="7">
    <source>
        <dbReference type="SMART" id="SM00905"/>
    </source>
</evidence>
<accession>A0A2W5K4C8</accession>
<evidence type="ECO:0000256" key="4">
    <source>
        <dbReference type="ARBA" id="ARBA00022909"/>
    </source>
</evidence>
<protein>
    <recommendedName>
        <fullName evidence="6">7,8-dihydroneopterin aldolase</fullName>
        <ecNumber evidence="6">4.1.2.25</ecNumber>
    </recommendedName>
</protein>
<evidence type="ECO:0000313" key="8">
    <source>
        <dbReference type="EMBL" id="PZQ10759.1"/>
    </source>
</evidence>
<dbReference type="InterPro" id="IPR006157">
    <property type="entry name" value="FolB_dom"/>
</dbReference>
<dbReference type="Pfam" id="PF02152">
    <property type="entry name" value="FolB"/>
    <property type="match status" value="1"/>
</dbReference>
<dbReference type="InterPro" id="IPR043133">
    <property type="entry name" value="GTP-CH-I_C/QueF"/>
</dbReference>
<gene>
    <name evidence="8" type="primary">folB</name>
    <name evidence="8" type="ORF">DI565_19460</name>
</gene>
<dbReference type="PANTHER" id="PTHR42844">
    <property type="entry name" value="DIHYDRONEOPTERIN ALDOLASE 1-RELATED"/>
    <property type="match status" value="1"/>
</dbReference>
<comment type="catalytic activity">
    <reaction evidence="1 6">
        <text>7,8-dihydroneopterin = 6-hydroxymethyl-7,8-dihydropterin + glycolaldehyde</text>
        <dbReference type="Rhea" id="RHEA:10540"/>
        <dbReference type="ChEBI" id="CHEBI:17001"/>
        <dbReference type="ChEBI" id="CHEBI:17071"/>
        <dbReference type="ChEBI" id="CHEBI:44841"/>
        <dbReference type="EC" id="4.1.2.25"/>
    </reaction>
</comment>
<dbReference type="GO" id="GO:0004150">
    <property type="term" value="F:dihydroneopterin aldolase activity"/>
    <property type="evidence" value="ECO:0007669"/>
    <property type="project" value="UniProtKB-UniRule"/>
</dbReference>
<comment type="caution">
    <text evidence="8">The sequence shown here is derived from an EMBL/GenBank/DDBJ whole genome shotgun (WGS) entry which is preliminary data.</text>
</comment>
<comment type="similarity">
    <text evidence="3 6">Belongs to the DHNA family.</text>
</comment>
<name>A0A2W5K4C8_ANCNO</name>
<dbReference type="EMBL" id="QFPN01000014">
    <property type="protein sequence ID" value="PZQ10759.1"/>
    <property type="molecule type" value="Genomic_DNA"/>
</dbReference>
<dbReference type="InterPro" id="IPR006156">
    <property type="entry name" value="Dihydroneopterin_aldolase"/>
</dbReference>
<evidence type="ECO:0000313" key="9">
    <source>
        <dbReference type="Proteomes" id="UP000249577"/>
    </source>
</evidence>
<dbReference type="SMART" id="SM00905">
    <property type="entry name" value="FolB"/>
    <property type="match status" value="1"/>
</dbReference>
<dbReference type="NCBIfam" id="TIGR00525">
    <property type="entry name" value="folB"/>
    <property type="match status" value="1"/>
</dbReference>
<feature type="domain" description="Dihydroneopterin aldolase/epimerase" evidence="7">
    <location>
        <begin position="22"/>
        <end position="130"/>
    </location>
</feature>
<evidence type="ECO:0000256" key="6">
    <source>
        <dbReference type="RuleBase" id="RU362079"/>
    </source>
</evidence>
<proteinExistence type="inferred from homology"/>
<dbReference type="AlphaFoldDB" id="A0A2W5K4C8"/>
<dbReference type="GO" id="GO:0005737">
    <property type="term" value="C:cytoplasm"/>
    <property type="evidence" value="ECO:0007669"/>
    <property type="project" value="TreeGrafter"/>
</dbReference>
<comment type="function">
    <text evidence="6">Catalyzes the conversion of 7,8-dihydroneopterin to 6-hydroxymethyl-7,8-dihydropterin.</text>
</comment>
<dbReference type="GO" id="GO:0046654">
    <property type="term" value="P:tetrahydrofolate biosynthetic process"/>
    <property type="evidence" value="ECO:0007669"/>
    <property type="project" value="UniProtKB-UniRule"/>
</dbReference>
<reference evidence="8 9" key="1">
    <citation type="submission" date="2017-08" db="EMBL/GenBank/DDBJ databases">
        <title>Infants hospitalized years apart are colonized by the same room-sourced microbial strains.</title>
        <authorList>
            <person name="Brooks B."/>
            <person name="Olm M.R."/>
            <person name="Firek B.A."/>
            <person name="Baker R."/>
            <person name="Thomas B.C."/>
            <person name="Morowitz M.J."/>
            <person name="Banfield J.F."/>
        </authorList>
    </citation>
    <scope>NUCLEOTIDE SEQUENCE [LARGE SCALE GENOMIC DNA]</scope>
    <source>
        <strain evidence="8">S2_005_003_R2_43</strain>
    </source>
</reference>
<keyword evidence="5 6" id="KW-0456">Lyase</keyword>
<dbReference type="Proteomes" id="UP000249577">
    <property type="component" value="Unassembled WGS sequence"/>
</dbReference>
<dbReference type="PANTHER" id="PTHR42844:SF1">
    <property type="entry name" value="DIHYDRONEOPTERIN ALDOLASE 1-RELATED"/>
    <property type="match status" value="1"/>
</dbReference>
<dbReference type="UniPathway" id="UPA00077">
    <property type="reaction ID" value="UER00154"/>
</dbReference>
<dbReference type="NCBIfam" id="TIGR00526">
    <property type="entry name" value="folB_dom"/>
    <property type="match status" value="1"/>
</dbReference>
<dbReference type="GO" id="GO:0046656">
    <property type="term" value="P:folic acid biosynthetic process"/>
    <property type="evidence" value="ECO:0007669"/>
    <property type="project" value="UniProtKB-UniRule"/>
</dbReference>
<dbReference type="Gene3D" id="3.30.1130.10">
    <property type="match status" value="1"/>
</dbReference>
<keyword evidence="4 6" id="KW-0289">Folate biosynthesis</keyword>
<organism evidence="8 9">
    <name type="scientific">Ancylobacter novellus</name>
    <name type="common">Thiobacillus novellus</name>
    <dbReference type="NCBI Taxonomy" id="921"/>
    <lineage>
        <taxon>Bacteria</taxon>
        <taxon>Pseudomonadati</taxon>
        <taxon>Pseudomonadota</taxon>
        <taxon>Alphaproteobacteria</taxon>
        <taxon>Hyphomicrobiales</taxon>
        <taxon>Xanthobacteraceae</taxon>
        <taxon>Ancylobacter</taxon>
    </lineage>
</organism>
<evidence type="ECO:0000256" key="2">
    <source>
        <dbReference type="ARBA" id="ARBA00005013"/>
    </source>
</evidence>
<evidence type="ECO:0000256" key="5">
    <source>
        <dbReference type="ARBA" id="ARBA00023239"/>
    </source>
</evidence>